<dbReference type="Gene3D" id="2.60.120.620">
    <property type="entry name" value="q2cbj1_9rhob like domain"/>
    <property type="match status" value="1"/>
</dbReference>
<sequence length="278" mass="31251">MDIITKQSTKPLHNLEQDLVIEAQGITAEDLYLLATKKIAAIKIVNYYPIDLCNQIITKIMSENEPGHFEKAKHVQRIGMPHFDIVDAHSFNKYHETALQNIRKLRNIHAPYLSPIDKFRLELDESWPAGANIESLYGKKCFVGLCRIINGISGSVLEPHIDKLSRDSNDSYAAHSLESQLAANIYIATPDVGGEVEIWLKEPEIEVYEKELEKTQSYHVNRDILGQPDAVISPKVGDLLIFNSRCFHAVRESSGGIRSSIAAFVGYRGINHSLSLWS</sequence>
<evidence type="ECO:0000313" key="4">
    <source>
        <dbReference type="Proteomes" id="UP000240410"/>
    </source>
</evidence>
<feature type="domain" description="Prolyl 4-hydroxylase alpha subunit Fe(2+) 2OG dioxygenase" evidence="1">
    <location>
        <begin position="154"/>
        <end position="265"/>
    </location>
</feature>
<accession>A0A2T3M483</accession>
<comment type="caution">
    <text evidence="3">The sequence shown here is derived from an EMBL/GenBank/DDBJ whole genome shotgun (WGS) entry which is preliminary data.</text>
</comment>
<dbReference type="Pfam" id="PF13640">
    <property type="entry name" value="2OG-FeII_Oxy_3"/>
    <property type="match status" value="1"/>
</dbReference>
<proteinExistence type="predicted"/>
<protein>
    <recommendedName>
        <fullName evidence="1">Prolyl 4-hydroxylase alpha subunit Fe(2+) 2OG dioxygenase domain-containing protein</fullName>
    </recommendedName>
</protein>
<reference evidence="3 4" key="1">
    <citation type="submission" date="2018-03" db="EMBL/GenBank/DDBJ databases">
        <title>Whole genome sequencing of Histamine producing bacteria.</title>
        <authorList>
            <person name="Butler K."/>
        </authorList>
    </citation>
    <scope>NUCLEOTIDE SEQUENCE [LARGE SCALE GENOMIC DNA]</scope>
    <source>
        <strain evidence="2 5">ATCC 25521</strain>
        <strain evidence="3 4">ATCC 33979</strain>
    </source>
</reference>
<dbReference type="EMBL" id="PYOI01000069">
    <property type="protein sequence ID" value="PSV75278.1"/>
    <property type="molecule type" value="Genomic_DNA"/>
</dbReference>
<name>A0A2T3M483_PHOLE</name>
<evidence type="ECO:0000313" key="5">
    <source>
        <dbReference type="Proteomes" id="UP000241566"/>
    </source>
</evidence>
<dbReference type="InterPro" id="IPR044862">
    <property type="entry name" value="Pro_4_hyd_alph_FE2OG_OXY"/>
</dbReference>
<dbReference type="Proteomes" id="UP000240410">
    <property type="component" value="Unassembled WGS sequence"/>
</dbReference>
<dbReference type="AlphaFoldDB" id="A0A2T3M483"/>
<evidence type="ECO:0000259" key="1">
    <source>
        <dbReference type="Pfam" id="PF13640"/>
    </source>
</evidence>
<organism evidence="3 4">
    <name type="scientific">Photobacterium leiognathi</name>
    <dbReference type="NCBI Taxonomy" id="553611"/>
    <lineage>
        <taxon>Bacteria</taxon>
        <taxon>Pseudomonadati</taxon>
        <taxon>Pseudomonadota</taxon>
        <taxon>Gammaproteobacteria</taxon>
        <taxon>Vibrionales</taxon>
        <taxon>Vibrionaceae</taxon>
        <taxon>Photobacterium</taxon>
    </lineage>
</organism>
<dbReference type="RefSeq" id="WP_107229740.1">
    <property type="nucleotide sequence ID" value="NZ_PYOI01000069.1"/>
</dbReference>
<evidence type="ECO:0000313" key="2">
    <source>
        <dbReference type="EMBL" id="PSV75278.1"/>
    </source>
</evidence>
<dbReference type="EMBL" id="PYOJ01000052">
    <property type="protein sequence ID" value="PSV86705.1"/>
    <property type="molecule type" value="Genomic_DNA"/>
</dbReference>
<dbReference type="Proteomes" id="UP000241566">
    <property type="component" value="Unassembled WGS sequence"/>
</dbReference>
<evidence type="ECO:0000313" key="3">
    <source>
        <dbReference type="EMBL" id="PSV86705.1"/>
    </source>
</evidence>
<gene>
    <name evidence="3" type="ORF">CTM89_20850</name>
    <name evidence="2" type="ORF">CTM94_21020</name>
</gene>
<keyword evidence="5" id="KW-1185">Reference proteome</keyword>
<dbReference type="OrthoDB" id="6532393at2"/>